<feature type="signal peptide" evidence="2">
    <location>
        <begin position="1"/>
        <end position="18"/>
    </location>
</feature>
<dbReference type="AlphaFoldDB" id="A0A812QCW4"/>
<evidence type="ECO:0000313" key="3">
    <source>
        <dbReference type="EMBL" id="CAE7375093.1"/>
    </source>
</evidence>
<proteinExistence type="predicted"/>
<sequence>MGTTSGIMWLLLAQSASAGLLSGQVLEEICGTQDLTLSPANPCFFRLFSMAQVWDECERHKDGKSCLASCFSSSYCESLCEHSQSAKCEAQCPKLVACMEDVNGAAATRSCFGGSMPSSSEDERSPLEDWLSLAGVGTDAQAQADLTLAEETQAAPSPAVAPSPLASVSRHQVPMPLAPSPAATVRRMTDRVIPAPSPEQAIAPSPFSAEVVLRPSLAVSTTVATTPLPVSAAPVTSLPEHRAAAPVAPAAEAACLCSLTGKLQGTSTGRLGCAAHGQEPQVHAEARYCFVDGPCKDRNFQAAKSSEFPGLYFRECSAVDNLLALFPQSCRAGKPQQAAELQSTKTALSRLRSFGNATLTEGVSASQPLMHAKRLIRDLDALKGSEKESKLKTLQEEDIGG</sequence>
<feature type="chain" id="PRO_5032296385" description="VDE lipocalin domain-containing protein" evidence="2">
    <location>
        <begin position="19"/>
        <end position="401"/>
    </location>
</feature>
<dbReference type="EMBL" id="CAJNJA010016142">
    <property type="protein sequence ID" value="CAE7375093.1"/>
    <property type="molecule type" value="Genomic_DNA"/>
</dbReference>
<reference evidence="3" key="1">
    <citation type="submission" date="2021-02" db="EMBL/GenBank/DDBJ databases">
        <authorList>
            <person name="Dougan E. K."/>
            <person name="Rhodes N."/>
            <person name="Thang M."/>
            <person name="Chan C."/>
        </authorList>
    </citation>
    <scope>NUCLEOTIDE SEQUENCE</scope>
</reference>
<feature type="region of interest" description="Disordered" evidence="1">
    <location>
        <begin position="151"/>
        <end position="178"/>
    </location>
</feature>
<accession>A0A812QCW4</accession>
<keyword evidence="4" id="KW-1185">Reference proteome</keyword>
<evidence type="ECO:0000256" key="2">
    <source>
        <dbReference type="SAM" id="SignalP"/>
    </source>
</evidence>
<keyword evidence="2" id="KW-0732">Signal</keyword>
<feature type="compositionally biased region" description="Low complexity" evidence="1">
    <location>
        <begin position="154"/>
        <end position="169"/>
    </location>
</feature>
<organism evidence="3 4">
    <name type="scientific">Symbiodinium necroappetens</name>
    <dbReference type="NCBI Taxonomy" id="1628268"/>
    <lineage>
        <taxon>Eukaryota</taxon>
        <taxon>Sar</taxon>
        <taxon>Alveolata</taxon>
        <taxon>Dinophyceae</taxon>
        <taxon>Suessiales</taxon>
        <taxon>Symbiodiniaceae</taxon>
        <taxon>Symbiodinium</taxon>
    </lineage>
</organism>
<evidence type="ECO:0008006" key="5">
    <source>
        <dbReference type="Google" id="ProtNLM"/>
    </source>
</evidence>
<evidence type="ECO:0000313" key="4">
    <source>
        <dbReference type="Proteomes" id="UP000601435"/>
    </source>
</evidence>
<evidence type="ECO:0000256" key="1">
    <source>
        <dbReference type="SAM" id="MobiDB-lite"/>
    </source>
</evidence>
<gene>
    <name evidence="3" type="ORF">SNEC2469_LOCUS10108</name>
</gene>
<protein>
    <recommendedName>
        <fullName evidence="5">VDE lipocalin domain-containing protein</fullName>
    </recommendedName>
</protein>
<comment type="caution">
    <text evidence="3">The sequence shown here is derived from an EMBL/GenBank/DDBJ whole genome shotgun (WGS) entry which is preliminary data.</text>
</comment>
<name>A0A812QCW4_9DINO</name>
<dbReference type="Proteomes" id="UP000601435">
    <property type="component" value="Unassembled WGS sequence"/>
</dbReference>